<evidence type="ECO:0000256" key="2">
    <source>
        <dbReference type="SAM" id="Phobius"/>
    </source>
</evidence>
<evidence type="ECO:0000313" key="4">
    <source>
        <dbReference type="WBParaSite" id="Hba_07580"/>
    </source>
</evidence>
<dbReference type="WBParaSite" id="Hba_07580">
    <property type="protein sequence ID" value="Hba_07580"/>
    <property type="gene ID" value="Hba_07580"/>
</dbReference>
<proteinExistence type="predicted"/>
<protein>
    <submittedName>
        <fullName evidence="4">C2H2-type domain-containing protein</fullName>
    </submittedName>
</protein>
<keyword evidence="2" id="KW-0812">Transmembrane</keyword>
<dbReference type="AlphaFoldDB" id="A0A1I7WQX0"/>
<accession>A0A1I7WQX0</accession>
<keyword evidence="3" id="KW-1185">Reference proteome</keyword>
<feature type="transmembrane region" description="Helical" evidence="2">
    <location>
        <begin position="440"/>
        <end position="460"/>
    </location>
</feature>
<reference evidence="4" key="1">
    <citation type="submission" date="2016-11" db="UniProtKB">
        <authorList>
            <consortium name="WormBaseParasite"/>
        </authorList>
    </citation>
    <scope>IDENTIFICATION</scope>
</reference>
<name>A0A1I7WQX0_HETBA</name>
<feature type="compositionally biased region" description="Polar residues" evidence="1">
    <location>
        <begin position="1"/>
        <end position="12"/>
    </location>
</feature>
<feature type="transmembrane region" description="Helical" evidence="2">
    <location>
        <begin position="153"/>
        <end position="175"/>
    </location>
</feature>
<sequence length="461" mass="54135">MTYTASCDTNGDATVDDESTESRSDSDPGAIDIASVLSAFLNAEVLTELNGMENGDKLNRKRSAAIALDDSGMFGKKKNQWEENPNLEINDDFHCGGFDPLMLFENAEEIASASGLVDSKAKNKVTCVVCKIDVCNTARQRHVFMVHVKRDDMYHTCFIIAFYLFLFLLTTFYLLRCVLLSKSITFTLFFLDFDNNHKFKVHPDNPDAQPISNLEKYADEIRELQSRCFPNRPMKLVRPKESTRPRERHHCKKCGTQVAQSDRQRHVYHRHLQRTRIFECPLCNFASNYDVHRFVFTYYSFSDFTYNNLFFNNLLYVLSVKWHIKWMHKDDKDLEPISHENEFRLVTHKKSYFNYLVLLYAITYNLPYLNVHNVANVDPISNLELNPEHVQERFQKCFPSRKMKPGTFDKKKESAMMNDETKVTCQECFQEMKTEDRQTFIFYINIYLYISYQICILYIFL</sequence>
<dbReference type="Proteomes" id="UP000095283">
    <property type="component" value="Unplaced"/>
</dbReference>
<keyword evidence="2" id="KW-1133">Transmembrane helix</keyword>
<evidence type="ECO:0000313" key="3">
    <source>
        <dbReference type="Proteomes" id="UP000095283"/>
    </source>
</evidence>
<keyword evidence="2" id="KW-0472">Membrane</keyword>
<organism evidence="3 4">
    <name type="scientific">Heterorhabditis bacteriophora</name>
    <name type="common">Entomopathogenic nematode worm</name>
    <dbReference type="NCBI Taxonomy" id="37862"/>
    <lineage>
        <taxon>Eukaryota</taxon>
        <taxon>Metazoa</taxon>
        <taxon>Ecdysozoa</taxon>
        <taxon>Nematoda</taxon>
        <taxon>Chromadorea</taxon>
        <taxon>Rhabditida</taxon>
        <taxon>Rhabditina</taxon>
        <taxon>Rhabditomorpha</taxon>
        <taxon>Strongyloidea</taxon>
        <taxon>Heterorhabditidae</taxon>
        <taxon>Heterorhabditis</taxon>
    </lineage>
</organism>
<feature type="region of interest" description="Disordered" evidence="1">
    <location>
        <begin position="1"/>
        <end position="28"/>
    </location>
</feature>
<evidence type="ECO:0000256" key="1">
    <source>
        <dbReference type="SAM" id="MobiDB-lite"/>
    </source>
</evidence>